<dbReference type="PANTHER" id="PTHR43433:SF5">
    <property type="entry name" value="AB HYDROLASE-1 DOMAIN-CONTAINING PROTEIN"/>
    <property type="match status" value="1"/>
</dbReference>
<evidence type="ECO:0000313" key="2">
    <source>
        <dbReference type="EMBL" id="MFC6905620.1"/>
    </source>
</evidence>
<feature type="domain" description="AB hydrolase-1" evidence="1">
    <location>
        <begin position="25"/>
        <end position="253"/>
    </location>
</feature>
<gene>
    <name evidence="2" type="ORF">ACFQGH_10490</name>
</gene>
<dbReference type="Pfam" id="PF12697">
    <property type="entry name" value="Abhydrolase_6"/>
    <property type="match status" value="1"/>
</dbReference>
<evidence type="ECO:0000259" key="1">
    <source>
        <dbReference type="Pfam" id="PF12697"/>
    </source>
</evidence>
<dbReference type="SUPFAM" id="SSF53474">
    <property type="entry name" value="alpha/beta-Hydrolases"/>
    <property type="match status" value="1"/>
</dbReference>
<dbReference type="Proteomes" id="UP001596312">
    <property type="component" value="Unassembled WGS sequence"/>
</dbReference>
<protein>
    <submittedName>
        <fullName evidence="2">Alpha/beta fold hydrolase</fullName>
    </submittedName>
</protein>
<keyword evidence="3" id="KW-1185">Reference proteome</keyword>
<sequence length="269" mass="30277">MIPGETGQLLEEFPYVRVGDGPRTLVFVPGVTDPLFDGNYPRIAAHLFRRYYHRFADEYTVYVISRPRGLEAGKTIRDMADDYARAIGEEFGSATVWGLSMGGCIAQQLAVEHPECVEELVLSVTGTRLSAEGRELTDRMRRRAYDHDWQSIRAMVASEMFPDWRRYVYPPLTASVGRFTLPKPAVPSDAWISTEAVLDYDGRRSIGRIDARTLVIGGERDRFFPPAILEETAEAIPGAELAVIEGAKHGVFYTHKPSFENRMLTFLRG</sequence>
<comment type="caution">
    <text evidence="2">The sequence shown here is derived from an EMBL/GenBank/DDBJ whole genome shotgun (WGS) entry which is preliminary data.</text>
</comment>
<organism evidence="2 3">
    <name type="scientific">Halalkalicoccus tibetensis</name>
    <dbReference type="NCBI Taxonomy" id="175632"/>
    <lineage>
        <taxon>Archaea</taxon>
        <taxon>Methanobacteriati</taxon>
        <taxon>Methanobacteriota</taxon>
        <taxon>Stenosarchaea group</taxon>
        <taxon>Halobacteria</taxon>
        <taxon>Halobacteriales</taxon>
        <taxon>Halococcaceae</taxon>
        <taxon>Halalkalicoccus</taxon>
    </lineage>
</organism>
<dbReference type="PANTHER" id="PTHR43433">
    <property type="entry name" value="HYDROLASE, ALPHA/BETA FOLD FAMILY PROTEIN"/>
    <property type="match status" value="1"/>
</dbReference>
<dbReference type="RefSeq" id="WP_340604141.1">
    <property type="nucleotide sequence ID" value="NZ_JBBMXV010000003.1"/>
</dbReference>
<dbReference type="InterPro" id="IPR050471">
    <property type="entry name" value="AB_hydrolase"/>
</dbReference>
<dbReference type="EMBL" id="JBHSXQ010000003">
    <property type="protein sequence ID" value="MFC6905620.1"/>
    <property type="molecule type" value="Genomic_DNA"/>
</dbReference>
<evidence type="ECO:0000313" key="3">
    <source>
        <dbReference type="Proteomes" id="UP001596312"/>
    </source>
</evidence>
<reference evidence="2 3" key="1">
    <citation type="journal article" date="2019" name="Int. J. Syst. Evol. Microbiol.">
        <title>The Global Catalogue of Microorganisms (GCM) 10K type strain sequencing project: providing services to taxonomists for standard genome sequencing and annotation.</title>
        <authorList>
            <consortium name="The Broad Institute Genomics Platform"/>
            <consortium name="The Broad Institute Genome Sequencing Center for Infectious Disease"/>
            <person name="Wu L."/>
            <person name="Ma J."/>
        </authorList>
    </citation>
    <scope>NUCLEOTIDE SEQUENCE [LARGE SCALE GENOMIC DNA]</scope>
    <source>
        <strain evidence="2 3">CGMCC 1.3240</strain>
    </source>
</reference>
<keyword evidence="2" id="KW-0378">Hydrolase</keyword>
<dbReference type="AlphaFoldDB" id="A0ABD5V690"/>
<name>A0ABD5V690_9EURY</name>
<dbReference type="InterPro" id="IPR000073">
    <property type="entry name" value="AB_hydrolase_1"/>
</dbReference>
<dbReference type="PRINTS" id="PR00111">
    <property type="entry name" value="ABHYDROLASE"/>
</dbReference>
<proteinExistence type="predicted"/>
<dbReference type="Gene3D" id="3.40.50.1820">
    <property type="entry name" value="alpha/beta hydrolase"/>
    <property type="match status" value="1"/>
</dbReference>
<accession>A0ABD5V690</accession>
<dbReference type="InterPro" id="IPR029058">
    <property type="entry name" value="AB_hydrolase_fold"/>
</dbReference>
<dbReference type="GO" id="GO:0016787">
    <property type="term" value="F:hydrolase activity"/>
    <property type="evidence" value="ECO:0007669"/>
    <property type="project" value="UniProtKB-KW"/>
</dbReference>